<protein>
    <recommendedName>
        <fullName evidence="5">Auto-transporter adhesin head GIN domain-containing protein</fullName>
    </recommendedName>
</protein>
<organism evidence="3 4">
    <name type="scientific">Klebsormidium nitens</name>
    <name type="common">Green alga</name>
    <name type="synonym">Ulothrix nitens</name>
    <dbReference type="NCBI Taxonomy" id="105231"/>
    <lineage>
        <taxon>Eukaryota</taxon>
        <taxon>Viridiplantae</taxon>
        <taxon>Streptophyta</taxon>
        <taxon>Klebsormidiophyceae</taxon>
        <taxon>Klebsormidiales</taxon>
        <taxon>Klebsormidiaceae</taxon>
        <taxon>Klebsormidium</taxon>
    </lineage>
</organism>
<feature type="region of interest" description="Disordered" evidence="1">
    <location>
        <begin position="652"/>
        <end position="684"/>
    </location>
</feature>
<evidence type="ECO:0000313" key="4">
    <source>
        <dbReference type="Proteomes" id="UP000054558"/>
    </source>
</evidence>
<sequence>MDDLRRRPKPCKFGMGRSTRAILLLSILLAFQSAEALHGERVGVGLQLHKTSVSEEGFRLENPRDIARWELPNPENKVAAEGRLLSAKHPNLPLVTGSSEGLLSSDQLQASLACDVDLGGKGSLDATCELKDSVTLSGASSIQGAGNLTLLQGVTINCSLPDCLINITLGGDLKLLKDAAIVGGQLHVEAENVVIKKGGTISAKALGGKPPPQTSGSPTTSDGSGGGHGGRGASCSKKGASFSTDTWGGDVYAWSTLDAPWMVGSKGGPTKGNGTGGGGGGRIHMVARELLYVEGEISAEGGDGQDSGGGGSGGSVVAKARTLDGLTTGRISAAGGDGHAGGGGGRVAFDFESRSNVDIVANGGESLGCPDNAGAAGTLFDVSLQTLTISNEGRHTRTRTPLFDFPNHPLWTNFVMDDQAKVVVLSLWSRVQVQGKIVLTGFSVLNFGLAGTAWAELELFGDEIVMRNSSMYVYGAMKLAANQLLLDNATVQIIGGSSVLTRTTVVEVNHLELKTLSSIESNANLGIQGQGLMAVYDSCRIAARKLFVSLFFLLKVAAGATLQAPTSFSDSEGAPVALYCDQPTCPPSVIQTSQDCSIDPESPFTLQLCRIEELLIEGVVKGAVVHIQRTKLVTIDKGGQLTAAGQGCGGGQGMGAGQAGAEGVGGGGGTAGEAETGRSTITPR</sequence>
<gene>
    <name evidence="3" type="ORF">KFL_004400055</name>
</gene>
<feature type="chain" id="PRO_5012914568" description="Auto-transporter adhesin head GIN domain-containing protein" evidence="2">
    <location>
        <begin position="37"/>
        <end position="684"/>
    </location>
</feature>
<dbReference type="Proteomes" id="UP000054558">
    <property type="component" value="Unassembled WGS sequence"/>
</dbReference>
<dbReference type="OrthoDB" id="1938193at2759"/>
<proteinExistence type="predicted"/>
<evidence type="ECO:0000256" key="2">
    <source>
        <dbReference type="SAM" id="SignalP"/>
    </source>
</evidence>
<evidence type="ECO:0000313" key="3">
    <source>
        <dbReference type="EMBL" id="GAQ88568.1"/>
    </source>
</evidence>
<name>A0A1Y1IKE9_KLENI</name>
<keyword evidence="2" id="KW-0732">Signal</keyword>
<dbReference type="STRING" id="105231.A0A1Y1IKE9"/>
<dbReference type="AlphaFoldDB" id="A0A1Y1IKE9"/>
<reference evidence="3 4" key="1">
    <citation type="journal article" date="2014" name="Nat. Commun.">
        <title>Klebsormidium flaccidum genome reveals primary factors for plant terrestrial adaptation.</title>
        <authorList>
            <person name="Hori K."/>
            <person name="Maruyama F."/>
            <person name="Fujisawa T."/>
            <person name="Togashi T."/>
            <person name="Yamamoto N."/>
            <person name="Seo M."/>
            <person name="Sato S."/>
            <person name="Yamada T."/>
            <person name="Mori H."/>
            <person name="Tajima N."/>
            <person name="Moriyama T."/>
            <person name="Ikeuchi M."/>
            <person name="Watanabe M."/>
            <person name="Wada H."/>
            <person name="Kobayashi K."/>
            <person name="Saito M."/>
            <person name="Masuda T."/>
            <person name="Sasaki-Sekimoto Y."/>
            <person name="Mashiguchi K."/>
            <person name="Awai K."/>
            <person name="Shimojima M."/>
            <person name="Masuda S."/>
            <person name="Iwai M."/>
            <person name="Nobusawa T."/>
            <person name="Narise T."/>
            <person name="Kondo S."/>
            <person name="Saito H."/>
            <person name="Sato R."/>
            <person name="Murakawa M."/>
            <person name="Ihara Y."/>
            <person name="Oshima-Yamada Y."/>
            <person name="Ohtaka K."/>
            <person name="Satoh M."/>
            <person name="Sonobe K."/>
            <person name="Ishii M."/>
            <person name="Ohtani R."/>
            <person name="Kanamori-Sato M."/>
            <person name="Honoki R."/>
            <person name="Miyazaki D."/>
            <person name="Mochizuki H."/>
            <person name="Umetsu J."/>
            <person name="Higashi K."/>
            <person name="Shibata D."/>
            <person name="Kamiya Y."/>
            <person name="Sato N."/>
            <person name="Nakamura Y."/>
            <person name="Tabata S."/>
            <person name="Ida S."/>
            <person name="Kurokawa K."/>
            <person name="Ohta H."/>
        </authorList>
    </citation>
    <scope>NUCLEOTIDE SEQUENCE [LARGE SCALE GENOMIC DNA]</scope>
    <source>
        <strain evidence="3 4">NIES-2285</strain>
    </source>
</reference>
<feature type="region of interest" description="Disordered" evidence="1">
    <location>
        <begin position="204"/>
        <end position="239"/>
    </location>
</feature>
<accession>A0A1Y1IKE9</accession>
<evidence type="ECO:0008006" key="5">
    <source>
        <dbReference type="Google" id="ProtNLM"/>
    </source>
</evidence>
<evidence type="ECO:0000256" key="1">
    <source>
        <dbReference type="SAM" id="MobiDB-lite"/>
    </source>
</evidence>
<feature type="signal peptide" evidence="2">
    <location>
        <begin position="1"/>
        <end position="36"/>
    </location>
</feature>
<keyword evidence="4" id="KW-1185">Reference proteome</keyword>
<dbReference type="OMA" id="HCELEDC"/>
<dbReference type="EMBL" id="DF237389">
    <property type="protein sequence ID" value="GAQ88568.1"/>
    <property type="molecule type" value="Genomic_DNA"/>
</dbReference>
<dbReference type="PANTHER" id="PTHR31513:SF2">
    <property type="entry name" value="MRAZ"/>
    <property type="match status" value="1"/>
</dbReference>
<feature type="compositionally biased region" description="Gly residues" evidence="1">
    <location>
        <begin position="223"/>
        <end position="232"/>
    </location>
</feature>
<feature type="compositionally biased region" description="Gly residues" evidence="1">
    <location>
        <begin position="652"/>
        <end position="671"/>
    </location>
</feature>
<dbReference type="PANTHER" id="PTHR31513">
    <property type="entry name" value="EPHRIN TYPE-B RECEPTOR"/>
    <property type="match status" value="1"/>
</dbReference>